<dbReference type="SMART" id="SM00382">
    <property type="entry name" value="AAA"/>
    <property type="match status" value="2"/>
</dbReference>
<keyword evidence="5" id="KW-1185">Reference proteome</keyword>
<accession>A0A2S5RF50</accession>
<keyword evidence="2" id="KW-0067">ATP-binding</keyword>
<evidence type="ECO:0000256" key="1">
    <source>
        <dbReference type="ARBA" id="ARBA00022741"/>
    </source>
</evidence>
<dbReference type="InterPro" id="IPR003593">
    <property type="entry name" value="AAA+_ATPase"/>
</dbReference>
<dbReference type="InterPro" id="IPR027417">
    <property type="entry name" value="P-loop_NTPase"/>
</dbReference>
<sequence>MLQISNLKLSYNDQFIFEIESLVIENNQAVIGLIGDNGVGKSSLMRIISGQENNYQGLVKNNFTTTYIEQNYFQPNTINVSGGEYSKKQIINAFNQNCELLILDEPSVHLDQDNRQFLLKAIKNFKGVIILVTHDREMIQQTATTILEIEDNKINKFNMNYDSYLYEKENMEKQKELDFFKYSKEKKQIEKNLNMRRRNSQNTDRKPKRMSASDAKLINSFNYQGKKSVDKNIKALKTKLEKLEEAPHLYEFKKKVDFNFDISDFNKKILYIESHNLEIQRGDKILIHGKNGAGKTTMLNQIYEQIMQKNNPFLVVGYLKQTMSDANLELTVRAYIAQNAQNEFGNIRTLLSKFKYSENTYFKKISELSEGEKMQLNLSLMINRKTNILIMDEPTNYLDVRSIVLIEQALKRYLGTIILVTHDFVFADNINVNKKILI</sequence>
<dbReference type="Gene3D" id="3.40.50.300">
    <property type="entry name" value="P-loop containing nucleotide triphosphate hydrolases"/>
    <property type="match status" value="3"/>
</dbReference>
<gene>
    <name evidence="4" type="ORF">ELUCI_v1c02080</name>
</gene>
<dbReference type="InterPro" id="IPR003439">
    <property type="entry name" value="ABC_transporter-like_ATP-bd"/>
</dbReference>
<dbReference type="EMBL" id="PHNE01000001">
    <property type="protein sequence ID" value="PPE05918.1"/>
    <property type="molecule type" value="Genomic_DNA"/>
</dbReference>
<dbReference type="Pfam" id="PF00005">
    <property type="entry name" value="ABC_tran"/>
    <property type="match status" value="2"/>
</dbReference>
<evidence type="ECO:0000313" key="5">
    <source>
        <dbReference type="Proteomes" id="UP000237865"/>
    </source>
</evidence>
<dbReference type="GO" id="GO:0005524">
    <property type="term" value="F:ATP binding"/>
    <property type="evidence" value="ECO:0007669"/>
    <property type="project" value="UniProtKB-KW"/>
</dbReference>
<dbReference type="SUPFAM" id="SSF52540">
    <property type="entry name" value="P-loop containing nucleoside triphosphate hydrolases"/>
    <property type="match status" value="2"/>
</dbReference>
<dbReference type="AlphaFoldDB" id="A0A2S5RF50"/>
<protein>
    <submittedName>
        <fullName evidence="4">Vga family ABC-F type ribosomal protection protein</fullName>
    </submittedName>
</protein>
<dbReference type="PANTHER" id="PTHR42855">
    <property type="entry name" value="ABC TRANSPORTER ATP-BINDING SUBUNIT"/>
    <property type="match status" value="1"/>
</dbReference>
<name>A0A2S5RF50_9MOLU</name>
<keyword evidence="1" id="KW-0547">Nucleotide-binding</keyword>
<comment type="caution">
    <text evidence="4">The sequence shown here is derived from an EMBL/GenBank/DDBJ whole genome shotgun (WGS) entry which is preliminary data.</text>
</comment>
<dbReference type="CDD" id="cd03221">
    <property type="entry name" value="ABCF_EF-3"/>
    <property type="match status" value="1"/>
</dbReference>
<evidence type="ECO:0000256" key="2">
    <source>
        <dbReference type="ARBA" id="ARBA00022840"/>
    </source>
</evidence>
<dbReference type="GO" id="GO:0016887">
    <property type="term" value="F:ATP hydrolysis activity"/>
    <property type="evidence" value="ECO:0007669"/>
    <property type="project" value="InterPro"/>
</dbReference>
<dbReference type="STRING" id="1399797.GCA_000518285_00971"/>
<dbReference type="RefSeq" id="WP_028126681.1">
    <property type="nucleotide sequence ID" value="NZ_PHNE01000001.1"/>
</dbReference>
<proteinExistence type="predicted"/>
<dbReference type="InterPro" id="IPR051309">
    <property type="entry name" value="ABCF_ATPase"/>
</dbReference>
<organism evidence="4 5">
    <name type="scientific">Williamsoniiplasma lucivorax</name>
    <dbReference type="NCBI Taxonomy" id="209274"/>
    <lineage>
        <taxon>Bacteria</taxon>
        <taxon>Bacillati</taxon>
        <taxon>Mycoplasmatota</taxon>
        <taxon>Mollicutes</taxon>
        <taxon>Entomoplasmatales</taxon>
        <taxon>Williamsoniiplasma</taxon>
    </lineage>
</organism>
<evidence type="ECO:0000259" key="3">
    <source>
        <dbReference type="SMART" id="SM00382"/>
    </source>
</evidence>
<reference evidence="4 5" key="1">
    <citation type="submission" date="2017-11" db="EMBL/GenBank/DDBJ databases">
        <title>Genome sequence of Entomoplasma lucivorax PIPN-2 (ATCC 49196).</title>
        <authorList>
            <person name="Lo W.-S."/>
            <person name="Gasparich G.E."/>
            <person name="Kuo C.-H."/>
        </authorList>
    </citation>
    <scope>NUCLEOTIDE SEQUENCE [LARGE SCALE GENOMIC DNA]</scope>
    <source>
        <strain evidence="4 5">PIPN-2</strain>
    </source>
</reference>
<dbReference type="PANTHER" id="PTHR42855:SF2">
    <property type="entry name" value="DRUG RESISTANCE ABC TRANSPORTER,ATP-BINDING PROTEIN"/>
    <property type="match status" value="1"/>
</dbReference>
<feature type="domain" description="AAA+ ATPase" evidence="3">
    <location>
        <begin position="27"/>
        <end position="153"/>
    </location>
</feature>
<feature type="domain" description="AAA+ ATPase" evidence="3">
    <location>
        <begin position="281"/>
        <end position="437"/>
    </location>
</feature>
<evidence type="ECO:0000313" key="4">
    <source>
        <dbReference type="EMBL" id="PPE05918.1"/>
    </source>
</evidence>
<dbReference type="Proteomes" id="UP000237865">
    <property type="component" value="Unassembled WGS sequence"/>
</dbReference>